<feature type="compositionally biased region" description="Basic residues" evidence="6">
    <location>
        <begin position="239"/>
        <end position="249"/>
    </location>
</feature>
<sequence length="1273" mass="135460">MAGRRRPGPLPAGPRHLRSRRHRTRRGRARPRRGTPVGPAALRGDGAPRQVRADRPGRRGRLPGGPAGRRRPRRTPAGRPRGHRPGTPAGPRHGYPGHAGRHGRSGADRHGPPYRPGRHGARHRRHRHPRRPGRRTPGDRARRPPPAAAQPAGPGRGRRGGPHRTAARRRRRGVRRRLRHRRPAGPGRGAPRHPRLPPADRGDPHRRGDRRRRRHLARRGPAGPGAAPQGGRGGEPPPAHRRHRPRRLRALLLGQRPPRRRRPGELRGRQHLPGRPGPPPPRHRRARRLARLGPVGADQRHDRRHGPRRPGPRRPGGHHRDVHRAQPGAVRRGPRRGRGTARPGPPRPGGPAGARRHRTGATDAARPGPHRTAHPARHRGHRTRRRHRRALVPADRPAPRRGARADPAGPGPRPRGHRARTRHTARGGPRHRLPGAGPGLADGRGAAQPAHRRARPAAARHARLRLPQPARPRPARPGRTAAGPGHRTRTRRARAGRGADPARLRGHPAGEAHRTRRHGRPAAARRTHRPDRGRPGRRPAPPGRRPRRRARPHRRHGRGGPPPQGPGERTVNKETSTDQLVGALRSSLKEIERLRHEKAEAAARATEPIAIVGMACRYPGDVRGPEDLWQLVADGRDAVSPFPTDRGWDLDRLFDPDPDAAGKSYVDQGGFLEGADRFDAAFFGISPREALAMDPQQRVLLETAWEAVERGGIDPTTLKGSATGVYAGIMYHDYGAALGDVPRDVEGFVGIGNAGSVLSGRIAYTLGLEGPAVTLDTACSSSLVAVHLAVQSLRRGECTLALAGGVTVLATPEVYVEFSRQRGLAHDGRCKSFAAAADGTGWSEGSGMLLLERLSDARRNGRRVLGVIRGTAVNQDGASSGLTAPNGPAQQRVIRQALADAGLTAAEVDAVEAHGTGTTLGDPIEAHALLATYGRDRAPGRPLWLGSLKSNLGHTQAAAGVGGVIKMVMAMREGVLPRTLHVDEPTPKVDWSPGGVELLTEARPWTPADGAPRRAAVSSFGVSGTNVHVVIEQAPHQDAEAAGEPTGEPATSGTTATPAGAPSPVTPWVISARSPGALRGQAARLRDFARTHPDVTDTEIAVSLLTTRTAFDHRAVAVAADRDGLLDALDALADGTGTPAAVQGTVRPGRRPVALVFGGQGSQRLGMGRGSCTRRFRCSRGVWDEVMGEFSRVAGGFAGGCGVGRGCGGVGADGVRAACVVRVAGGVVPVGGVVGCAAGCGGGSFGGGDRGGACGGGCCRLRMRVVWWRRVGG</sequence>
<comment type="similarity">
    <text evidence="5">Belongs to the thiolase-like superfamily. Beta-ketoacyl-ACP synthases family.</text>
</comment>
<feature type="compositionally biased region" description="Low complexity" evidence="6">
    <location>
        <begin position="85"/>
        <end position="94"/>
    </location>
</feature>
<comment type="caution">
    <text evidence="8">The sequence shown here is derived from an EMBL/GenBank/DDBJ whole genome shotgun (WGS) entry which is preliminary data.</text>
</comment>
<evidence type="ECO:0000256" key="4">
    <source>
        <dbReference type="ARBA" id="ARBA00023315"/>
    </source>
</evidence>
<feature type="compositionally biased region" description="Basic residues" evidence="6">
    <location>
        <begin position="68"/>
        <end position="84"/>
    </location>
</feature>
<dbReference type="Pfam" id="PF02801">
    <property type="entry name" value="Ketoacyl-synt_C"/>
    <property type="match status" value="1"/>
</dbReference>
<dbReference type="CDD" id="cd00833">
    <property type="entry name" value="PKS"/>
    <property type="match status" value="1"/>
</dbReference>
<keyword evidence="4" id="KW-0012">Acyltransferase</keyword>
<gene>
    <name evidence="8" type="ORF">IHE55_28565</name>
</gene>
<feature type="compositionally biased region" description="Low complexity" evidence="6">
    <location>
        <begin position="1040"/>
        <end position="1064"/>
    </location>
</feature>
<protein>
    <recommendedName>
        <fullName evidence="7">Ketosynthase family 3 (KS3) domain-containing protein</fullName>
    </recommendedName>
</protein>
<feature type="compositionally biased region" description="Basic residues" evidence="6">
    <location>
        <begin position="15"/>
        <end position="33"/>
    </location>
</feature>
<dbReference type="Gene3D" id="3.40.47.10">
    <property type="match status" value="1"/>
</dbReference>
<keyword evidence="3" id="KW-0511">Multifunctional enzyme</keyword>
<feature type="compositionally biased region" description="Basic residues" evidence="6">
    <location>
        <begin position="368"/>
        <end position="390"/>
    </location>
</feature>
<feature type="compositionally biased region" description="Basic residues" evidence="6">
    <location>
        <begin position="116"/>
        <end position="134"/>
    </location>
</feature>
<dbReference type="Pfam" id="PF00109">
    <property type="entry name" value="ketoacyl-synt"/>
    <property type="match status" value="1"/>
</dbReference>
<feature type="compositionally biased region" description="Basic residues" evidence="6">
    <location>
        <begin position="207"/>
        <end position="218"/>
    </location>
</feature>
<comment type="cofactor">
    <cofactor evidence="1">
        <name>pantetheine 4'-phosphate</name>
        <dbReference type="ChEBI" id="CHEBI:47942"/>
    </cofactor>
</comment>
<dbReference type="InterPro" id="IPR016039">
    <property type="entry name" value="Thiolase-like"/>
</dbReference>
<dbReference type="SMART" id="SM00825">
    <property type="entry name" value="PKS_KS"/>
    <property type="match status" value="1"/>
</dbReference>
<feature type="compositionally biased region" description="Basic residues" evidence="6">
    <location>
        <begin position="302"/>
        <end position="322"/>
    </location>
</feature>
<organism evidence="8 9">
    <name type="scientific">Streptomyces pactum</name>
    <dbReference type="NCBI Taxonomy" id="68249"/>
    <lineage>
        <taxon>Bacteria</taxon>
        <taxon>Bacillati</taxon>
        <taxon>Actinomycetota</taxon>
        <taxon>Actinomycetes</taxon>
        <taxon>Kitasatosporales</taxon>
        <taxon>Streptomycetaceae</taxon>
        <taxon>Streptomyces</taxon>
    </lineage>
</organism>
<feature type="compositionally biased region" description="Basic residues" evidence="6">
    <location>
        <begin position="450"/>
        <end position="464"/>
    </location>
</feature>
<dbReference type="InterPro" id="IPR014031">
    <property type="entry name" value="Ketoacyl_synth_C"/>
</dbReference>
<dbReference type="InterPro" id="IPR032821">
    <property type="entry name" value="PKS_assoc"/>
</dbReference>
<feature type="compositionally biased region" description="Basic residues" evidence="6">
    <location>
        <begin position="544"/>
        <end position="558"/>
    </location>
</feature>
<accession>A0ABS0NTH0</accession>
<evidence type="ECO:0000313" key="8">
    <source>
        <dbReference type="EMBL" id="MBH5338516.1"/>
    </source>
</evidence>
<keyword evidence="2 5" id="KW-0808">Transferase</keyword>
<evidence type="ECO:0000256" key="1">
    <source>
        <dbReference type="ARBA" id="ARBA00001957"/>
    </source>
</evidence>
<feature type="compositionally biased region" description="Basic and acidic residues" evidence="6">
    <location>
        <begin position="500"/>
        <end position="513"/>
    </location>
</feature>
<evidence type="ECO:0000259" key="7">
    <source>
        <dbReference type="PROSITE" id="PS52004"/>
    </source>
</evidence>
<dbReference type="Pfam" id="PF16197">
    <property type="entry name" value="KAsynt_C_assoc"/>
    <property type="match status" value="1"/>
</dbReference>
<evidence type="ECO:0000256" key="5">
    <source>
        <dbReference type="RuleBase" id="RU003694"/>
    </source>
</evidence>
<dbReference type="PANTHER" id="PTHR43775">
    <property type="entry name" value="FATTY ACID SYNTHASE"/>
    <property type="match status" value="1"/>
</dbReference>
<evidence type="ECO:0000256" key="6">
    <source>
        <dbReference type="SAM" id="MobiDB-lite"/>
    </source>
</evidence>
<feature type="region of interest" description="Disordered" evidence="6">
    <location>
        <begin position="1"/>
        <end position="578"/>
    </location>
</feature>
<dbReference type="PROSITE" id="PS52004">
    <property type="entry name" value="KS3_2"/>
    <property type="match status" value="1"/>
</dbReference>
<dbReference type="EMBL" id="JACYXC010000001">
    <property type="protein sequence ID" value="MBH5338516.1"/>
    <property type="molecule type" value="Genomic_DNA"/>
</dbReference>
<dbReference type="Proteomes" id="UP000807371">
    <property type="component" value="Unassembled WGS sequence"/>
</dbReference>
<feature type="compositionally biased region" description="Basic residues" evidence="6">
    <location>
        <begin position="414"/>
        <end position="433"/>
    </location>
</feature>
<dbReference type="InterPro" id="IPR014030">
    <property type="entry name" value="Ketoacyl_synth_N"/>
</dbReference>
<dbReference type="InterPro" id="IPR015083">
    <property type="entry name" value="NorB/c/GfsB-D-like_docking"/>
</dbReference>
<dbReference type="PANTHER" id="PTHR43775:SF51">
    <property type="entry name" value="INACTIVE PHENOLPHTHIOCEROL SYNTHESIS POLYKETIDE SYNTHASE TYPE I PKS1-RELATED"/>
    <property type="match status" value="1"/>
</dbReference>
<feature type="compositionally biased region" description="Basic residues" evidence="6">
    <location>
        <begin position="281"/>
        <end position="290"/>
    </location>
</feature>
<feature type="compositionally biased region" description="Basic residues" evidence="6">
    <location>
        <begin position="514"/>
        <end position="537"/>
    </location>
</feature>
<name>A0ABS0NTH0_9ACTN</name>
<evidence type="ECO:0000256" key="3">
    <source>
        <dbReference type="ARBA" id="ARBA00023268"/>
    </source>
</evidence>
<dbReference type="InterPro" id="IPR050091">
    <property type="entry name" value="PKS_NRPS_Biosynth_Enz"/>
</dbReference>
<proteinExistence type="inferred from homology"/>
<dbReference type="Gene3D" id="3.30.70.3290">
    <property type="match status" value="1"/>
</dbReference>
<dbReference type="Gene3D" id="3.40.366.10">
    <property type="entry name" value="Malonyl-Coenzyme A Acyl Carrier Protein, domain 2"/>
    <property type="match status" value="1"/>
</dbReference>
<evidence type="ECO:0000256" key="2">
    <source>
        <dbReference type="ARBA" id="ARBA00022679"/>
    </source>
</evidence>
<reference evidence="8 9" key="1">
    <citation type="submission" date="2020-09" db="EMBL/GenBank/DDBJ databases">
        <title>Biosynthesis of the nuclear factor of activated T cells inhibitor NFAT-133 and its congeners in Streptomyces pactum.</title>
        <authorList>
            <person name="Zhou W."/>
            <person name="Posri P."/>
            <person name="Abugrain M.E."/>
            <person name="Weisberg A.J."/>
            <person name="Chang J.H."/>
            <person name="Mahmud T."/>
        </authorList>
    </citation>
    <scope>NUCLEOTIDE SEQUENCE [LARGE SCALE GENOMIC DNA]</scope>
    <source>
        <strain evidence="8 9">ATCC 27456</strain>
    </source>
</reference>
<dbReference type="InterPro" id="IPR020841">
    <property type="entry name" value="PKS_Beta-ketoAc_synthase_dom"/>
</dbReference>
<dbReference type="SUPFAM" id="SSF53901">
    <property type="entry name" value="Thiolase-like"/>
    <property type="match status" value="1"/>
</dbReference>
<feature type="domain" description="Ketosynthase family 3 (KS3)" evidence="7">
    <location>
        <begin position="606"/>
        <end position="1033"/>
    </location>
</feature>
<dbReference type="InterPro" id="IPR001227">
    <property type="entry name" value="Ac_transferase_dom_sf"/>
</dbReference>
<feature type="compositionally biased region" description="Basic residues" evidence="6">
    <location>
        <begin position="156"/>
        <end position="183"/>
    </location>
</feature>
<feature type="compositionally biased region" description="Basic residues" evidence="6">
    <location>
        <begin position="486"/>
        <end position="495"/>
    </location>
</feature>
<dbReference type="Pfam" id="PF08990">
    <property type="entry name" value="Docking"/>
    <property type="match status" value="1"/>
</dbReference>
<dbReference type="InterPro" id="IPR018201">
    <property type="entry name" value="Ketoacyl_synth_AS"/>
</dbReference>
<feature type="region of interest" description="Disordered" evidence="6">
    <location>
        <begin position="1036"/>
        <end position="1064"/>
    </location>
</feature>
<dbReference type="PROSITE" id="PS00606">
    <property type="entry name" value="KS3_1"/>
    <property type="match status" value="1"/>
</dbReference>
<evidence type="ECO:0000313" key="9">
    <source>
        <dbReference type="Proteomes" id="UP000807371"/>
    </source>
</evidence>
<keyword evidence="9" id="KW-1185">Reference proteome</keyword>